<dbReference type="Pfam" id="PF13692">
    <property type="entry name" value="Glyco_trans_1_4"/>
    <property type="match status" value="1"/>
</dbReference>
<name>A0ABS5UA47_9BACT</name>
<dbReference type="CDD" id="cd03801">
    <property type="entry name" value="GT4_PimA-like"/>
    <property type="match status" value="1"/>
</dbReference>
<dbReference type="Proteomes" id="UP000784128">
    <property type="component" value="Unassembled WGS sequence"/>
</dbReference>
<dbReference type="PANTHER" id="PTHR45947:SF3">
    <property type="entry name" value="SULFOQUINOVOSYL TRANSFERASE SQD2"/>
    <property type="match status" value="1"/>
</dbReference>
<organism evidence="2 3">
    <name type="scientific">Pelotalea chapellei</name>
    <dbReference type="NCBI Taxonomy" id="44671"/>
    <lineage>
        <taxon>Bacteria</taxon>
        <taxon>Pseudomonadati</taxon>
        <taxon>Thermodesulfobacteriota</taxon>
        <taxon>Desulfuromonadia</taxon>
        <taxon>Geobacterales</taxon>
        <taxon>Geobacteraceae</taxon>
        <taxon>Pelotalea</taxon>
    </lineage>
</organism>
<proteinExistence type="predicted"/>
<accession>A0ABS5UA47</accession>
<protein>
    <submittedName>
        <fullName evidence="2">Glycosyltransferase family 4 protein</fullName>
    </submittedName>
</protein>
<dbReference type="PANTHER" id="PTHR45947">
    <property type="entry name" value="SULFOQUINOVOSYL TRANSFERASE SQD2"/>
    <property type="match status" value="1"/>
</dbReference>
<dbReference type="InterPro" id="IPR050194">
    <property type="entry name" value="Glycosyltransferase_grp1"/>
</dbReference>
<evidence type="ECO:0000313" key="3">
    <source>
        <dbReference type="Proteomes" id="UP000784128"/>
    </source>
</evidence>
<dbReference type="Gene3D" id="3.40.50.2000">
    <property type="entry name" value="Glycogen Phosphorylase B"/>
    <property type="match status" value="2"/>
</dbReference>
<dbReference type="SUPFAM" id="SSF53756">
    <property type="entry name" value="UDP-Glycosyltransferase/glycogen phosphorylase"/>
    <property type="match status" value="1"/>
</dbReference>
<dbReference type="InterPro" id="IPR028098">
    <property type="entry name" value="Glyco_trans_4-like_N"/>
</dbReference>
<evidence type="ECO:0000313" key="2">
    <source>
        <dbReference type="EMBL" id="MBT1072547.1"/>
    </source>
</evidence>
<reference evidence="2 3" key="1">
    <citation type="submission" date="2021-05" db="EMBL/GenBank/DDBJ databases">
        <title>The draft genome of Geobacter chapellei DSM 13688.</title>
        <authorList>
            <person name="Xu Z."/>
            <person name="Masuda Y."/>
            <person name="Itoh H."/>
            <person name="Senoo K."/>
        </authorList>
    </citation>
    <scope>NUCLEOTIDE SEQUENCE [LARGE SCALE GENOMIC DNA]</scope>
    <source>
        <strain evidence="2 3">DSM 13688</strain>
    </source>
</reference>
<dbReference type="EMBL" id="JAHDYS010000011">
    <property type="protein sequence ID" value="MBT1072547.1"/>
    <property type="molecule type" value="Genomic_DNA"/>
</dbReference>
<dbReference type="Pfam" id="PF13579">
    <property type="entry name" value="Glyco_trans_4_4"/>
    <property type="match status" value="1"/>
</dbReference>
<sequence length="383" mass="42569">MLAPTPYFADRGCHVRIYEEARALIELGCQVHIVTYHIGRDMSGIPTVRIPQVSWYRRLTAGPSWQKPLLDLLLFFKALSVARSFQPQIIHAHLHEGAFIGILLKAILRIPLVMDFQGSLTVECRDHGFFKQGSSLEKFFAGIERKINASVDALIASSSAGAELLLQQWQVPQQKITAVIDGVDTDHFHPYPRAEVRQAFDIPDTSPLVVYLGVLNSYQGLDLLLLSIQILVAQGFNIHFLLMGYPEELYRKKAAELGLQKYVTFTGKIDYSDAARYLSAGDVAVSPKLSRTEANGKLFNYMACGLPTVVFDTPVNREILGEAGVYAAYGDAGDLARQIAALLNDPARLDELSRIGLEKSRNQHSWRGRAGSIIKIYGNLLEQ</sequence>
<gene>
    <name evidence="2" type="ORF">KJB30_12175</name>
</gene>
<feature type="domain" description="Glycosyltransferase subfamily 4-like N-terminal" evidence="1">
    <location>
        <begin position="12"/>
        <end position="179"/>
    </location>
</feature>
<evidence type="ECO:0000259" key="1">
    <source>
        <dbReference type="Pfam" id="PF13579"/>
    </source>
</evidence>
<keyword evidence="3" id="KW-1185">Reference proteome</keyword>
<comment type="caution">
    <text evidence="2">The sequence shown here is derived from an EMBL/GenBank/DDBJ whole genome shotgun (WGS) entry which is preliminary data.</text>
</comment>